<evidence type="ECO:0000313" key="1">
    <source>
        <dbReference type="EMBL" id="KIN99796.1"/>
    </source>
</evidence>
<dbReference type="Proteomes" id="UP000054217">
    <property type="component" value="Unassembled WGS sequence"/>
</dbReference>
<protein>
    <submittedName>
        <fullName evidence="1">Uncharacterized protein</fullName>
    </submittedName>
</protein>
<name>A0A0C3JQL6_PISTI</name>
<dbReference type="EMBL" id="KN832001">
    <property type="protein sequence ID" value="KIN99796.1"/>
    <property type="molecule type" value="Genomic_DNA"/>
</dbReference>
<dbReference type="InParanoid" id="A0A0C3JQL6"/>
<organism evidence="1 2">
    <name type="scientific">Pisolithus tinctorius Marx 270</name>
    <dbReference type="NCBI Taxonomy" id="870435"/>
    <lineage>
        <taxon>Eukaryota</taxon>
        <taxon>Fungi</taxon>
        <taxon>Dikarya</taxon>
        <taxon>Basidiomycota</taxon>
        <taxon>Agaricomycotina</taxon>
        <taxon>Agaricomycetes</taxon>
        <taxon>Agaricomycetidae</taxon>
        <taxon>Boletales</taxon>
        <taxon>Sclerodermatineae</taxon>
        <taxon>Pisolithaceae</taxon>
        <taxon>Pisolithus</taxon>
    </lineage>
</organism>
<sequence>MACWIIPAICNRCLPATCCVSDLTCFYFVYFAIVVYMQSRIPDTVGSPKVIPSSAQPLVLPIMDPEMREKRFSISHGSPDSGPGTPNRSLILPQRQLTLPVQSQSVTLTNNPSPYRGPTPRRTLTHSIPAPPSHSCNFNQFHTVVESTSRRCGFATSGTTFVGDVAAQEKYIFIRSGEFPNYRESRSTISTP</sequence>
<reference evidence="2" key="2">
    <citation type="submission" date="2015-01" db="EMBL/GenBank/DDBJ databases">
        <title>Evolutionary Origins and Diversification of the Mycorrhizal Mutualists.</title>
        <authorList>
            <consortium name="DOE Joint Genome Institute"/>
            <consortium name="Mycorrhizal Genomics Consortium"/>
            <person name="Kohler A."/>
            <person name="Kuo A."/>
            <person name="Nagy L.G."/>
            <person name="Floudas D."/>
            <person name="Copeland A."/>
            <person name="Barry K.W."/>
            <person name="Cichocki N."/>
            <person name="Veneault-Fourrey C."/>
            <person name="LaButti K."/>
            <person name="Lindquist E.A."/>
            <person name="Lipzen A."/>
            <person name="Lundell T."/>
            <person name="Morin E."/>
            <person name="Murat C."/>
            <person name="Riley R."/>
            <person name="Ohm R."/>
            <person name="Sun H."/>
            <person name="Tunlid A."/>
            <person name="Henrissat B."/>
            <person name="Grigoriev I.V."/>
            <person name="Hibbett D.S."/>
            <person name="Martin F."/>
        </authorList>
    </citation>
    <scope>NUCLEOTIDE SEQUENCE [LARGE SCALE GENOMIC DNA]</scope>
    <source>
        <strain evidence="2">Marx 270</strain>
    </source>
</reference>
<evidence type="ECO:0000313" key="2">
    <source>
        <dbReference type="Proteomes" id="UP000054217"/>
    </source>
</evidence>
<reference evidence="1 2" key="1">
    <citation type="submission" date="2014-04" db="EMBL/GenBank/DDBJ databases">
        <authorList>
            <consortium name="DOE Joint Genome Institute"/>
            <person name="Kuo A."/>
            <person name="Kohler A."/>
            <person name="Costa M.D."/>
            <person name="Nagy L.G."/>
            <person name="Floudas D."/>
            <person name="Copeland A."/>
            <person name="Barry K.W."/>
            <person name="Cichocki N."/>
            <person name="Veneault-Fourrey C."/>
            <person name="LaButti K."/>
            <person name="Lindquist E.A."/>
            <person name="Lipzen A."/>
            <person name="Lundell T."/>
            <person name="Morin E."/>
            <person name="Murat C."/>
            <person name="Sun H."/>
            <person name="Tunlid A."/>
            <person name="Henrissat B."/>
            <person name="Grigoriev I.V."/>
            <person name="Hibbett D.S."/>
            <person name="Martin F."/>
            <person name="Nordberg H.P."/>
            <person name="Cantor M.N."/>
            <person name="Hua S.X."/>
        </authorList>
    </citation>
    <scope>NUCLEOTIDE SEQUENCE [LARGE SCALE GENOMIC DNA]</scope>
    <source>
        <strain evidence="1 2">Marx 270</strain>
    </source>
</reference>
<dbReference type="OrthoDB" id="10459604at2759"/>
<dbReference type="HOGENOM" id="CLU_1415698_0_0_1"/>
<accession>A0A0C3JQL6</accession>
<proteinExistence type="predicted"/>
<keyword evidence="2" id="KW-1185">Reference proteome</keyword>
<dbReference type="AlphaFoldDB" id="A0A0C3JQL6"/>
<gene>
    <name evidence="1" type="ORF">M404DRAFT_1004331</name>
</gene>